<organism evidence="10 11">
    <name type="scientific">Colletotrichum fructicola (strain Nara gc5)</name>
    <name type="common">Anthracnose fungus</name>
    <name type="synonym">Colletotrichum gloeosporioides (strain Nara gc5)</name>
    <dbReference type="NCBI Taxonomy" id="1213859"/>
    <lineage>
        <taxon>Eukaryota</taxon>
        <taxon>Fungi</taxon>
        <taxon>Dikarya</taxon>
        <taxon>Ascomycota</taxon>
        <taxon>Pezizomycotina</taxon>
        <taxon>Sordariomycetes</taxon>
        <taxon>Hypocreomycetidae</taxon>
        <taxon>Glomerellales</taxon>
        <taxon>Glomerellaceae</taxon>
        <taxon>Colletotrichum</taxon>
        <taxon>Colletotrichum gloeosporioides species complex</taxon>
    </lineage>
</organism>
<comment type="function">
    <text evidence="9">Component of the Mediator complex, a coactivator involved in the regulated transcription of nearly all RNA polymerase II-dependent genes. Mediator functions as a bridge to convey information from gene-specific regulatory proteins to the basal RNA polymerase II transcription machinery. Mediator is recruited to promoters by direct interactions with regulatory proteins and serves as a scaffold for the assembly of a functional preinitiation complex with RNA polymerase II and the general transcription factors.</text>
</comment>
<evidence type="ECO:0000256" key="8">
    <source>
        <dbReference type="ARBA" id="ARBA00031256"/>
    </source>
</evidence>
<keyword evidence="4 9" id="KW-0805">Transcription regulation</keyword>
<evidence type="ECO:0000256" key="7">
    <source>
        <dbReference type="ARBA" id="ARBA00023242"/>
    </source>
</evidence>
<name>A0A7J6JK03_COLFN</name>
<sequence length="948" mass="103955">MDGRVIRGVQRAALKQWNEFIAKSLATRLDPDKFESYVPFLQAKHPLPPSVVADLFLRPQPHNHESLDPRVPRFLQVLSDLNYIDTPSILEALYKYSTSRAHSREAAQASNGGNPTSQTLRWASSYSAEEVMFYRLTKSVAQGTAIPNTETGLAIAKIMASWIALFTDAATAFTVDVMGQLQNSQAREEMESARAAFVALLLGVCENHTVMKAFGSPEAKNTRKALSESLANFVPTIMQNAGPIATRLDMFRTSTLAAFEPVDEQKNTSNVEIEDLFDSSVALENFVISELPIVNSRAGLYIYLNAALVGRPLIDDMSIFNYLNNRYQGDVQTTTIDLILASFDVLANAVSRNEGNSAAPLLRSFLMNKLPLLIENLSKHMWKALIGELDGKDGNAGAVCQALTEVLGQLCRNKETMSLKLLCSQLAQKPLSLDVMLLFEKPATILHPLCDLLDNWKYDEDQGEYQPVYEEFGSILLLVMAFAYRYNLSVSDLGIVSPDSFVSKLLGQGHQSRVFDELSEQQKGHLDGWIHGLFDSEAGGLGDELMSSCPPQDFYLLVSTLFQNIVLAFSTGHLSEESLRGGVEYLVDTFLLPSLVVAITYLSNSLLIERSECQKAIVRVLKSVLEPTSISKEASDMLSSVMNIVAKPLEHSLRTYQRSDPKSQEIEPLLRAIKDSIPLSRRTGAADHVELEAWSGVQQHQHNHQNVGFANTLRQTLQSLVQWSIHPAMDRPPPTYTHRQILVALIILGAKRLLQLIYEDIRQHSEAGSGSIVYDVAANLVCAPDANDSPWANALNFMDNSGNMPAPIQKKLTMREVLKSDAENCKRLQKTDMNLAEIVVRLHRKVESQMVVAQAAAIQADTMLQNDLGLGLDGGTGSLDDAMAAATANVVAGDGMSVDNVSLDLSMAGDMGLGGPSNAGGGLDLGDNDLFSGLDTGDDFQWDNMDLS</sequence>
<dbReference type="GO" id="GO:0006357">
    <property type="term" value="P:regulation of transcription by RNA polymerase II"/>
    <property type="evidence" value="ECO:0007669"/>
    <property type="project" value="InterPro"/>
</dbReference>
<dbReference type="RefSeq" id="XP_066009587.1">
    <property type="nucleotide sequence ID" value="XM_066151166.1"/>
</dbReference>
<comment type="caution">
    <text evidence="10">The sequence shown here is derived from an EMBL/GenBank/DDBJ whole genome shotgun (WGS) entry which is preliminary data.</text>
</comment>
<dbReference type="GO" id="GO:0016592">
    <property type="term" value="C:mediator complex"/>
    <property type="evidence" value="ECO:0007669"/>
    <property type="project" value="InterPro"/>
</dbReference>
<reference evidence="10 11" key="1">
    <citation type="submission" date="2012-08" db="EMBL/GenBank/DDBJ databases">
        <authorList>
            <person name="Gan P.H.P."/>
            <person name="Ikeda K."/>
            <person name="Irieda H."/>
            <person name="Narusaka M."/>
            <person name="O'Connell R.J."/>
            <person name="Narusaka Y."/>
            <person name="Takano Y."/>
            <person name="Kubo Y."/>
            <person name="Shirasu K."/>
        </authorList>
    </citation>
    <scope>NUCLEOTIDE SEQUENCE [LARGE SCALE GENOMIC DNA]</scope>
    <source>
        <strain evidence="10 11">Nara gc5</strain>
    </source>
</reference>
<dbReference type="InterPro" id="IPR014801">
    <property type="entry name" value="Mediator_Med5_fun"/>
</dbReference>
<proteinExistence type="inferred from homology"/>
<dbReference type="GO" id="GO:0003712">
    <property type="term" value="F:transcription coregulator activity"/>
    <property type="evidence" value="ECO:0007669"/>
    <property type="project" value="InterPro"/>
</dbReference>
<accession>A0A7J6JK03</accession>
<dbReference type="InParanoid" id="A0A7J6JK03"/>
<dbReference type="Proteomes" id="UP000011096">
    <property type="component" value="Unassembled WGS sequence"/>
</dbReference>
<dbReference type="GeneID" id="43617739"/>
<dbReference type="Pfam" id="PF08689">
    <property type="entry name" value="Med5"/>
    <property type="match status" value="2"/>
</dbReference>
<keyword evidence="11" id="KW-1185">Reference proteome</keyword>
<evidence type="ECO:0000256" key="6">
    <source>
        <dbReference type="ARBA" id="ARBA00023163"/>
    </source>
</evidence>
<evidence type="ECO:0000256" key="5">
    <source>
        <dbReference type="ARBA" id="ARBA00023159"/>
    </source>
</evidence>
<comment type="subunit">
    <text evidence="9">Component of the Mediator complex.</text>
</comment>
<comment type="similarity">
    <text evidence="2 9">Belongs to the Mediator complex subunit 5 family.</text>
</comment>
<keyword evidence="5 9" id="KW-0010">Activator</keyword>
<evidence type="ECO:0000256" key="1">
    <source>
        <dbReference type="ARBA" id="ARBA00004123"/>
    </source>
</evidence>
<keyword evidence="6 9" id="KW-0804">Transcription</keyword>
<dbReference type="AlphaFoldDB" id="A0A7J6JK03"/>
<dbReference type="OrthoDB" id="5322661at2759"/>
<dbReference type="PANTHER" id="PTHR35784">
    <property type="entry name" value="MEDIATOR OF RNA POLYMERASE II TRANSCRIPTION SUBUNIT 5"/>
    <property type="match status" value="1"/>
</dbReference>
<dbReference type="EMBL" id="ANPB02000002">
    <property type="protein sequence ID" value="KAF4490003.1"/>
    <property type="molecule type" value="Genomic_DNA"/>
</dbReference>
<evidence type="ECO:0000256" key="3">
    <source>
        <dbReference type="ARBA" id="ARBA00020628"/>
    </source>
</evidence>
<reference evidence="10 11" key="2">
    <citation type="submission" date="2020-04" db="EMBL/GenBank/DDBJ databases">
        <title>Genome sequencing and assembly of multiple isolates from the Colletotrichum gloeosporioides species complex.</title>
        <authorList>
            <person name="Gan P."/>
            <person name="Shirasu K."/>
        </authorList>
    </citation>
    <scope>NUCLEOTIDE SEQUENCE [LARGE SCALE GENOMIC DNA]</scope>
    <source>
        <strain evidence="10 11">Nara gc5</strain>
    </source>
</reference>
<keyword evidence="7 9" id="KW-0539">Nucleus</keyword>
<evidence type="ECO:0000256" key="9">
    <source>
        <dbReference type="RuleBase" id="RU364142"/>
    </source>
</evidence>
<evidence type="ECO:0000313" key="10">
    <source>
        <dbReference type="EMBL" id="KAF4490003.1"/>
    </source>
</evidence>
<evidence type="ECO:0000313" key="11">
    <source>
        <dbReference type="Proteomes" id="UP000011096"/>
    </source>
</evidence>
<evidence type="ECO:0000256" key="2">
    <source>
        <dbReference type="ARBA" id="ARBA00008782"/>
    </source>
</evidence>
<evidence type="ECO:0000256" key="4">
    <source>
        <dbReference type="ARBA" id="ARBA00023015"/>
    </source>
</evidence>
<gene>
    <name evidence="10" type="primary">NUT1</name>
    <name evidence="9" type="synonym">MED5</name>
    <name evidence="10" type="ORF">CGGC5_v003715</name>
</gene>
<comment type="subcellular location">
    <subcellularLocation>
        <location evidence="1 9">Nucleus</location>
    </subcellularLocation>
</comment>
<protein>
    <recommendedName>
        <fullName evidence="3 9">Mediator of RNA polymerase II transcription subunit 5</fullName>
    </recommendedName>
    <alternativeName>
        <fullName evidence="8 9">Mediator complex subunit 5</fullName>
    </alternativeName>
</protein>
<dbReference type="PANTHER" id="PTHR35784:SF1">
    <property type="entry name" value="MEDIATOR OF RNA POLYMERASE II TRANSCRIPTION SUBUNIT 5"/>
    <property type="match status" value="1"/>
</dbReference>